<dbReference type="RefSeq" id="WP_085599471.1">
    <property type="nucleotide sequence ID" value="NZ_CP133164.1"/>
</dbReference>
<protein>
    <submittedName>
        <fullName evidence="2">DUF2214 family protein</fullName>
    </submittedName>
</protein>
<keyword evidence="1" id="KW-0812">Transmembrane</keyword>
<keyword evidence="3" id="KW-1185">Reference proteome</keyword>
<accession>A0ABY9NMW0</accession>
<keyword evidence="1" id="KW-1133">Transmembrane helix</keyword>
<dbReference type="Proteomes" id="UP001237292">
    <property type="component" value="Chromosome"/>
</dbReference>
<dbReference type="EMBL" id="CP133164">
    <property type="protein sequence ID" value="WMN19894.1"/>
    <property type="molecule type" value="Genomic_DNA"/>
</dbReference>
<proteinExistence type="predicted"/>
<name>A0ABY9NMW0_9PSED</name>
<evidence type="ECO:0000256" key="1">
    <source>
        <dbReference type="SAM" id="Phobius"/>
    </source>
</evidence>
<feature type="transmembrane region" description="Helical" evidence="1">
    <location>
        <begin position="48"/>
        <end position="65"/>
    </location>
</feature>
<feature type="transmembrane region" description="Helical" evidence="1">
    <location>
        <begin position="127"/>
        <end position="148"/>
    </location>
</feature>
<dbReference type="Pfam" id="PF09980">
    <property type="entry name" value="DUF2214"/>
    <property type="match status" value="1"/>
</dbReference>
<evidence type="ECO:0000313" key="3">
    <source>
        <dbReference type="Proteomes" id="UP001237292"/>
    </source>
</evidence>
<organism evidence="2 3">
    <name type="scientific">Pseudomonas piscis</name>
    <dbReference type="NCBI Taxonomy" id="2614538"/>
    <lineage>
        <taxon>Bacteria</taxon>
        <taxon>Pseudomonadati</taxon>
        <taxon>Pseudomonadota</taxon>
        <taxon>Gammaproteobacteria</taxon>
        <taxon>Pseudomonadales</taxon>
        <taxon>Pseudomonadaceae</taxon>
        <taxon>Pseudomonas</taxon>
    </lineage>
</organism>
<dbReference type="InterPro" id="IPR018706">
    <property type="entry name" value="DUF2214_membrane"/>
</dbReference>
<sequence length="153" mass="16389">MLMQWMLAAVHLLAFAGAFAAVLARAAALGRLVRGESSYRSVLLVDNAWGLAALVLLVTGLLRAFGGYGKGTDYYLQQPLFHLKMALFIGILLLEVLPMLTLVRWRIALARGAQPDIARASSFVRSSQLQALLLVLLVVAASGMARGVGLAQL</sequence>
<evidence type="ECO:0000313" key="2">
    <source>
        <dbReference type="EMBL" id="WMN19894.1"/>
    </source>
</evidence>
<keyword evidence="1" id="KW-0472">Membrane</keyword>
<gene>
    <name evidence="2" type="ORF">QL104_10995</name>
</gene>
<reference evidence="2 3" key="1">
    <citation type="journal article" date="2023" name="Access Microbiol">
        <title>The genome of a steinernematid-associated Pseudomonas piscis bacterium encodes the biosynthesis of insect toxins.</title>
        <authorList>
            <person name="Awori R.M."/>
            <person name="Hendre P."/>
            <person name="Amugune N.O."/>
        </authorList>
    </citation>
    <scope>NUCLEOTIDE SEQUENCE [LARGE SCALE GENOMIC DNA]</scope>
    <source>
        <strain evidence="2 3">75</strain>
    </source>
</reference>
<feature type="transmembrane region" description="Helical" evidence="1">
    <location>
        <begin position="86"/>
        <end position="107"/>
    </location>
</feature>